<feature type="non-terminal residue" evidence="9">
    <location>
        <position position="1"/>
    </location>
</feature>
<feature type="chain" id="PRO_5036370717" description="Knottin scorpion toxin-like domain-containing protein" evidence="8">
    <location>
        <begin position="27"/>
        <end position="82"/>
    </location>
</feature>
<evidence type="ECO:0008006" key="12">
    <source>
        <dbReference type="Google" id="ProtNLM"/>
    </source>
</evidence>
<keyword evidence="6 8" id="KW-0732">Signal</keyword>
<dbReference type="PANTHER" id="PTHR34453">
    <property type="entry name" value="DEFENSIN-LIKE (DEFL) FAMILY PROTEIN-RELATED"/>
    <property type="match status" value="1"/>
</dbReference>
<evidence type="ECO:0000256" key="3">
    <source>
        <dbReference type="ARBA" id="ARBA00022525"/>
    </source>
</evidence>
<dbReference type="InterPro" id="IPR022618">
    <property type="entry name" value="Defensin-like_20-28"/>
</dbReference>
<dbReference type="EMBL" id="RWGY01000039">
    <property type="protein sequence ID" value="TVU09016.1"/>
    <property type="molecule type" value="Genomic_DNA"/>
</dbReference>
<keyword evidence="5" id="KW-0295">Fungicide</keyword>
<evidence type="ECO:0000256" key="4">
    <source>
        <dbReference type="ARBA" id="ARBA00022529"/>
    </source>
</evidence>
<keyword evidence="11" id="KW-1185">Reference proteome</keyword>
<dbReference type="Proteomes" id="UP000324897">
    <property type="component" value="Chromosome 3"/>
</dbReference>
<comment type="similarity">
    <text evidence="2">Belongs to the DEFL family.</text>
</comment>
<dbReference type="GO" id="GO:0031640">
    <property type="term" value="P:killing of cells of another organism"/>
    <property type="evidence" value="ECO:0007669"/>
    <property type="project" value="UniProtKB-KW"/>
</dbReference>
<accession>A0A5J9SIE6</accession>
<sequence>KRIMARAGGAVVVLFVLAFLFASSAASTPKCCKEAHQWGPQNQKPGCAIPEQNESCSKWCQPTCRGGECKIRGGRHVCHCYC</sequence>
<comment type="caution">
    <text evidence="9">The sequence shown here is derived from an EMBL/GenBank/DDBJ whole genome shotgun (WGS) entry which is preliminary data.</text>
</comment>
<organism evidence="9 11">
    <name type="scientific">Eragrostis curvula</name>
    <name type="common">weeping love grass</name>
    <dbReference type="NCBI Taxonomy" id="38414"/>
    <lineage>
        <taxon>Eukaryota</taxon>
        <taxon>Viridiplantae</taxon>
        <taxon>Streptophyta</taxon>
        <taxon>Embryophyta</taxon>
        <taxon>Tracheophyta</taxon>
        <taxon>Spermatophyta</taxon>
        <taxon>Magnoliopsida</taxon>
        <taxon>Liliopsida</taxon>
        <taxon>Poales</taxon>
        <taxon>Poaceae</taxon>
        <taxon>PACMAD clade</taxon>
        <taxon>Chloridoideae</taxon>
        <taxon>Eragrostideae</taxon>
        <taxon>Eragrostidinae</taxon>
        <taxon>Eragrostis</taxon>
    </lineage>
</organism>
<proteinExistence type="inferred from homology"/>
<dbReference type="Gramene" id="TVU09016">
    <property type="protein sequence ID" value="TVU09016"/>
    <property type="gene ID" value="EJB05_42454"/>
</dbReference>
<evidence type="ECO:0000256" key="1">
    <source>
        <dbReference type="ARBA" id="ARBA00004613"/>
    </source>
</evidence>
<dbReference type="Pfam" id="PF10868">
    <property type="entry name" value="Defensin_like"/>
    <property type="match status" value="1"/>
</dbReference>
<dbReference type="OrthoDB" id="1855918at2759"/>
<dbReference type="AlphaFoldDB" id="A0A5J9SIE6"/>
<keyword evidence="7" id="KW-0611">Plant defense</keyword>
<evidence type="ECO:0000256" key="6">
    <source>
        <dbReference type="ARBA" id="ARBA00022729"/>
    </source>
</evidence>
<comment type="subcellular location">
    <subcellularLocation>
        <location evidence="1">Secreted</location>
    </subcellularLocation>
</comment>
<keyword evidence="4" id="KW-0929">Antimicrobial</keyword>
<dbReference type="PANTHER" id="PTHR34453:SF3">
    <property type="entry name" value="DEFENSIN-LIKE (DEFL) FAMILY PROTEIN-RELATED"/>
    <property type="match status" value="1"/>
</dbReference>
<evidence type="ECO:0000313" key="10">
    <source>
        <dbReference type="EMBL" id="TVU09016.1"/>
    </source>
</evidence>
<evidence type="ECO:0000256" key="2">
    <source>
        <dbReference type="ARBA" id="ARBA00006722"/>
    </source>
</evidence>
<keyword evidence="3" id="KW-0964">Secreted</keyword>
<dbReference type="GO" id="GO:0005576">
    <property type="term" value="C:extracellular region"/>
    <property type="evidence" value="ECO:0007669"/>
    <property type="project" value="UniProtKB-SubCell"/>
</dbReference>
<evidence type="ECO:0000256" key="8">
    <source>
        <dbReference type="SAM" id="SignalP"/>
    </source>
</evidence>
<evidence type="ECO:0000256" key="5">
    <source>
        <dbReference type="ARBA" id="ARBA00022577"/>
    </source>
</evidence>
<gene>
    <name evidence="10" type="ORF">EJB05_42454</name>
    <name evidence="9" type="ORF">EJB05_56030</name>
</gene>
<dbReference type="EMBL" id="RWGY01000825">
    <property type="protein sequence ID" value="TVT98656.1"/>
    <property type="molecule type" value="Genomic_DNA"/>
</dbReference>
<reference evidence="9 11" key="1">
    <citation type="journal article" date="2019" name="Sci. Rep.">
        <title>A high-quality genome of Eragrostis curvula grass provides insights into Poaceae evolution and supports new strategies to enhance forage quality.</title>
        <authorList>
            <person name="Carballo J."/>
            <person name="Santos B.A.C.M."/>
            <person name="Zappacosta D."/>
            <person name="Garbus I."/>
            <person name="Selva J.P."/>
            <person name="Gallo C.A."/>
            <person name="Diaz A."/>
            <person name="Albertini E."/>
            <person name="Caccamo M."/>
            <person name="Echenique V."/>
        </authorList>
    </citation>
    <scope>NUCLEOTIDE SEQUENCE [LARGE SCALE GENOMIC DNA]</scope>
    <source>
        <strain evidence="11">cv. Victoria</strain>
        <tissue evidence="9">Leaf</tissue>
    </source>
</reference>
<protein>
    <recommendedName>
        <fullName evidence="12">Knottin scorpion toxin-like domain-containing protein</fullName>
    </recommendedName>
</protein>
<dbReference type="GO" id="GO:0050832">
    <property type="term" value="P:defense response to fungus"/>
    <property type="evidence" value="ECO:0007669"/>
    <property type="project" value="UniProtKB-KW"/>
</dbReference>
<feature type="signal peptide" evidence="8">
    <location>
        <begin position="1"/>
        <end position="26"/>
    </location>
</feature>
<evidence type="ECO:0000313" key="11">
    <source>
        <dbReference type="Proteomes" id="UP000324897"/>
    </source>
</evidence>
<evidence type="ECO:0000256" key="7">
    <source>
        <dbReference type="ARBA" id="ARBA00022821"/>
    </source>
</evidence>
<evidence type="ECO:0000313" key="9">
    <source>
        <dbReference type="EMBL" id="TVT98656.1"/>
    </source>
</evidence>
<dbReference type="Gramene" id="TVT98656">
    <property type="protein sequence ID" value="TVT98656"/>
    <property type="gene ID" value="EJB05_56030"/>
</dbReference>
<name>A0A5J9SIE6_9POAL</name>